<gene>
    <name evidence="8" type="primary">srpC</name>
    <name evidence="8" type="ORF">RTCCBAU85039_0620</name>
    <name evidence="9" type="ORF">SAMN05216228_1001172</name>
</gene>
<dbReference type="GO" id="GO:0005886">
    <property type="term" value="C:plasma membrane"/>
    <property type="evidence" value="ECO:0007669"/>
    <property type="project" value="UniProtKB-SubCell"/>
</dbReference>
<dbReference type="InterPro" id="IPR014047">
    <property type="entry name" value="Chr_Tranpt_l_chain"/>
</dbReference>
<dbReference type="Proteomes" id="UP000183063">
    <property type="component" value="Unassembled WGS sequence"/>
</dbReference>
<proteinExistence type="inferred from homology"/>
<evidence type="ECO:0000256" key="6">
    <source>
        <dbReference type="ARBA" id="ARBA00023136"/>
    </source>
</evidence>
<dbReference type="PANTHER" id="PTHR33567">
    <property type="entry name" value="CHROMATE ION TRANSPORTER (EUROFUNG)"/>
    <property type="match status" value="1"/>
</dbReference>
<feature type="transmembrane region" description="Helical" evidence="7">
    <location>
        <begin position="352"/>
        <end position="375"/>
    </location>
</feature>
<evidence type="ECO:0000256" key="3">
    <source>
        <dbReference type="ARBA" id="ARBA00022475"/>
    </source>
</evidence>
<reference evidence="9 11" key="3">
    <citation type="submission" date="2016-10" db="EMBL/GenBank/DDBJ databases">
        <authorList>
            <person name="Varghese N."/>
            <person name="Submissions S."/>
        </authorList>
    </citation>
    <scope>NUCLEOTIDE SEQUENCE [LARGE SCALE GENOMIC DNA]</scope>
    <source>
        <strain evidence="9 11">CGMCC 1.7071</strain>
    </source>
</reference>
<keyword evidence="6 7" id="KW-0472">Membrane</keyword>
<accession>A0A1H8CIN0</accession>
<feature type="transmembrane region" description="Helical" evidence="7">
    <location>
        <begin position="106"/>
        <end position="128"/>
    </location>
</feature>
<evidence type="ECO:0000313" key="8">
    <source>
        <dbReference type="EMBL" id="SEH47837.1"/>
    </source>
</evidence>
<dbReference type="Proteomes" id="UP000198939">
    <property type="component" value="Unassembled WGS sequence"/>
</dbReference>
<protein>
    <submittedName>
        <fullName evidence="9">Chromate transporter</fullName>
    </submittedName>
    <submittedName>
        <fullName evidence="8">Putative chromate transport protein</fullName>
    </submittedName>
</protein>
<dbReference type="InterPro" id="IPR003370">
    <property type="entry name" value="Chromate_transpt"/>
</dbReference>
<keyword evidence="4 7" id="KW-0812">Transmembrane</keyword>
<organism evidence="8 10">
    <name type="scientific">Rhizobium tibeticum</name>
    <dbReference type="NCBI Taxonomy" id="501024"/>
    <lineage>
        <taxon>Bacteria</taxon>
        <taxon>Pseudomonadati</taxon>
        <taxon>Pseudomonadota</taxon>
        <taxon>Alphaproteobacteria</taxon>
        <taxon>Hyphomicrobiales</taxon>
        <taxon>Rhizobiaceae</taxon>
        <taxon>Rhizobium/Agrobacterium group</taxon>
        <taxon>Rhizobium</taxon>
    </lineage>
</organism>
<dbReference type="EMBL" id="FNXB01000002">
    <property type="protein sequence ID" value="SEH47837.1"/>
    <property type="molecule type" value="Genomic_DNA"/>
</dbReference>
<comment type="subcellular location">
    <subcellularLocation>
        <location evidence="1">Cell membrane</location>
        <topology evidence="1">Multi-pass membrane protein</topology>
    </subcellularLocation>
</comment>
<feature type="transmembrane region" description="Helical" evidence="7">
    <location>
        <begin position="440"/>
        <end position="459"/>
    </location>
</feature>
<keyword evidence="11" id="KW-1185">Reference proteome</keyword>
<feature type="transmembrane region" description="Helical" evidence="7">
    <location>
        <begin position="265"/>
        <end position="284"/>
    </location>
</feature>
<name>A0A1H8CIN0_9HYPH</name>
<dbReference type="PIRSF" id="PIRSF004810">
    <property type="entry name" value="ChrA"/>
    <property type="match status" value="1"/>
</dbReference>
<dbReference type="RefSeq" id="WP_083539849.1">
    <property type="nucleotide sequence ID" value="NZ_FNXB01000002.1"/>
</dbReference>
<feature type="transmembrane region" description="Helical" evidence="7">
    <location>
        <begin position="387"/>
        <end position="411"/>
    </location>
</feature>
<dbReference type="EMBL" id="FOCV01000001">
    <property type="protein sequence ID" value="SEM94895.1"/>
    <property type="molecule type" value="Genomic_DNA"/>
</dbReference>
<dbReference type="AlphaFoldDB" id="A0A1H8CIN0"/>
<evidence type="ECO:0000313" key="10">
    <source>
        <dbReference type="Proteomes" id="UP000183063"/>
    </source>
</evidence>
<dbReference type="NCBIfam" id="TIGR00937">
    <property type="entry name" value="2A51"/>
    <property type="match status" value="1"/>
</dbReference>
<evidence type="ECO:0000256" key="5">
    <source>
        <dbReference type="ARBA" id="ARBA00022989"/>
    </source>
</evidence>
<feature type="transmembrane region" description="Helical" evidence="7">
    <location>
        <begin position="168"/>
        <end position="201"/>
    </location>
</feature>
<sequence>MHADGIEPLGAGGAATVDKAIAAGDIVATPTLREAVGVWARIGCLSFGGPAGQIALMHKTIVDEKRWISEDRFLHALNFCMLLPGPEAQQLATYIGWLMHGVRGGFIAGLLFILPGFLVILILSSLYAVFQEAAWLPALFFGVKAAVLAIIVEALLRVGRRALKGRFHYCVAGASFLALFLLNLPFPLVVILAGAAGLLWMKYRQRRLEAPSVPQTSPPRLVPAVTTHAIARPLVVLVFWILVWQSPLLFIRGLDAKPDLIAETLSGETNVFGAVFIFFSKMAVITFEGAYAVLSYVAQIAVGHYAWLQPGEMLDGLALAETTPGPLVLVLCFVGFLAGYRNPVLMAPLAGGVLGAFLAAWATFVPSFIWIFAGAPYIETLRNNANLSAAVSAITAAVVGVILNLALWFGLHVLFAEVGRVGLLSGKTGLPIASFAWPQWWTLDIAALGIFVLASVLLFRFKAGILTVFGVSTAAGLLVKAAAAVL</sequence>
<evidence type="ECO:0000256" key="7">
    <source>
        <dbReference type="SAM" id="Phobius"/>
    </source>
</evidence>
<evidence type="ECO:0000313" key="9">
    <source>
        <dbReference type="EMBL" id="SEM94895.1"/>
    </source>
</evidence>
<comment type="similarity">
    <text evidence="2">Belongs to the chromate ion transporter (CHR) (TC 2.A.51) family.</text>
</comment>
<dbReference type="STRING" id="501024.RTCCBAU85039_0620"/>
<reference evidence="8" key="1">
    <citation type="submission" date="2016-10" db="EMBL/GenBank/DDBJ databases">
        <authorList>
            <person name="de Groot N.N."/>
        </authorList>
    </citation>
    <scope>NUCLEOTIDE SEQUENCE [LARGE SCALE GENOMIC DNA]</scope>
    <source>
        <strain evidence="8">CCBAU85039</strain>
    </source>
</reference>
<keyword evidence="5 7" id="KW-1133">Transmembrane helix</keyword>
<evidence type="ECO:0000256" key="1">
    <source>
        <dbReference type="ARBA" id="ARBA00004651"/>
    </source>
</evidence>
<dbReference type="OrthoDB" id="8969999at2"/>
<feature type="transmembrane region" description="Helical" evidence="7">
    <location>
        <begin position="319"/>
        <end position="340"/>
    </location>
</feature>
<feature type="transmembrane region" description="Helical" evidence="7">
    <location>
        <begin position="134"/>
        <end position="156"/>
    </location>
</feature>
<dbReference type="Pfam" id="PF02417">
    <property type="entry name" value="Chromate_transp"/>
    <property type="match status" value="2"/>
</dbReference>
<evidence type="ECO:0000256" key="2">
    <source>
        <dbReference type="ARBA" id="ARBA00005262"/>
    </source>
</evidence>
<reference evidence="10" key="2">
    <citation type="submission" date="2016-10" db="EMBL/GenBank/DDBJ databases">
        <authorList>
            <person name="Wibberg D."/>
        </authorList>
    </citation>
    <scope>NUCLEOTIDE SEQUENCE [LARGE SCALE GENOMIC DNA]</scope>
</reference>
<keyword evidence="3" id="KW-1003">Cell membrane</keyword>
<dbReference type="GO" id="GO:0015109">
    <property type="term" value="F:chromate transmembrane transporter activity"/>
    <property type="evidence" value="ECO:0007669"/>
    <property type="project" value="InterPro"/>
</dbReference>
<dbReference type="PANTHER" id="PTHR33567:SF3">
    <property type="entry name" value="CHROMATE ION TRANSPORTER (EUROFUNG)"/>
    <property type="match status" value="1"/>
</dbReference>
<evidence type="ECO:0000256" key="4">
    <source>
        <dbReference type="ARBA" id="ARBA00022692"/>
    </source>
</evidence>
<evidence type="ECO:0000313" key="11">
    <source>
        <dbReference type="Proteomes" id="UP000198939"/>
    </source>
</evidence>
<feature type="transmembrane region" description="Helical" evidence="7">
    <location>
        <begin position="466"/>
        <end position="485"/>
    </location>
</feature>